<feature type="domain" description="PEP5/VPS11 N-terminal" evidence="11">
    <location>
        <begin position="143"/>
        <end position="358"/>
    </location>
</feature>
<dbReference type="GO" id="GO:0030674">
    <property type="term" value="F:protein-macromolecule adaptor activity"/>
    <property type="evidence" value="ECO:0007669"/>
    <property type="project" value="TreeGrafter"/>
</dbReference>
<dbReference type="GO" id="GO:0007032">
    <property type="term" value="P:endosome organization"/>
    <property type="evidence" value="ECO:0007669"/>
    <property type="project" value="TreeGrafter"/>
</dbReference>
<evidence type="ECO:0000256" key="7">
    <source>
        <dbReference type="ARBA" id="ARBA00023136"/>
    </source>
</evidence>
<gene>
    <name evidence="12" type="ORF">GPECTOR_18g3</name>
</gene>
<sequence length="1031" mass="106611">MPALRLHSPPPHARLSYQRRQLLVTVGVEEPGCSSTTVKIWPAERLLSAAAAAADGNGAPATSASGVAGSLTALKVTKVFGSHGGQQYPESPVTAAAAAEGLSGSHGGAAAAGGSASGLSTGADAAGTPPHGYGHGAACSLTVALGLASGHVVVLTGEVGAAGPARPDAGDLWSVTGLELTGTSDLLSLFVVTESQTLCFHLQTNTKTVLDPQGSAAPRCCCLRPGGALLTVARPEGLYDYTADTRAGCTVFEGPKQRLATFGRYLVVVTRDDSAGSAASPSSNLLSGGVGAGGAFGMGGSAAGGLGGGAGASCLQLADVRTKLLAGSFVLEGLQHVFCAWGAVHAVTASGTLWSYREIDLASQLEALLRRSLHKLALDVVRAAGPGAADAATLANIHTRWGDHLYSKGEYDAAMTQYLETVGQLEPSYVIRRFLDAQRIHNLTAYLEVMHERGLASCDHTTLLLNCYTKLKAETRPSSSASASSSASSAAAAAAGGVNGSAPLRFDADTAVRVLRGAGYAEHALAVADAAGQVDTVLDLLLDELADADGAIALLEALPRRRRAEALKKYGKALISMRPEAATGIIMDLCCAPPPSHAHGSAASAHYLASVSDFAHLYSGEPTALMLLCEFILNTNSASASASASAAAAAAHAAAVSPIGGGGTEADEAAAGVERARAHERLLYHTLLELYLAEHLWGPQAAGPEGQGGALESTSAAAAAPAAHAALPAAASSSDLDMEAVDLLSRGWPPHVTADGGGGPSYDPDHALVLCRMHGFRRGLLFLYDRLRLPREALQVYMSCGDHAGLIGAVLKYGDAARGGDPVLWSEVLSYFVEQHDAGTDCSAQITQVIEHVERSNVLPPLVVLQTLSRSRRLPLSLVRGYMSRALERDTAAVARDREAVAKLAAESAALREEVTRLRTQPRVFQNSRCSASNAPLELPVVHFLCGHSFNLRQLGDSDRECPKCGPDQRRVTDIRRNLQAASLQPERFFAELRQASDGFSVVAEHFGRGIMNVTPGAVVAAANVGQYSLL</sequence>
<dbReference type="CDD" id="cd16688">
    <property type="entry name" value="RING-H2_Vps11"/>
    <property type="match status" value="1"/>
</dbReference>
<dbReference type="GO" id="GO:0005768">
    <property type="term" value="C:endosome"/>
    <property type="evidence" value="ECO:0007669"/>
    <property type="project" value="TreeGrafter"/>
</dbReference>
<dbReference type="EMBL" id="LSYV01000019">
    <property type="protein sequence ID" value="KXZ50049.1"/>
    <property type="molecule type" value="Genomic_DNA"/>
</dbReference>
<evidence type="ECO:0000259" key="11">
    <source>
        <dbReference type="Pfam" id="PF23341"/>
    </source>
</evidence>
<evidence type="ECO:0000256" key="5">
    <source>
        <dbReference type="ARBA" id="ARBA00022833"/>
    </source>
</evidence>
<keyword evidence="5" id="KW-0862">Zinc</keyword>
<keyword evidence="4" id="KW-0863">Zinc-finger</keyword>
<evidence type="ECO:0000256" key="6">
    <source>
        <dbReference type="ARBA" id="ARBA00022927"/>
    </source>
</evidence>
<proteinExistence type="predicted"/>
<evidence type="ECO:0000256" key="3">
    <source>
        <dbReference type="ARBA" id="ARBA00022723"/>
    </source>
</evidence>
<evidence type="ECO:0000256" key="2">
    <source>
        <dbReference type="ARBA" id="ARBA00022448"/>
    </source>
</evidence>
<dbReference type="InterPro" id="IPR024763">
    <property type="entry name" value="VPS11_C"/>
</dbReference>
<keyword evidence="13" id="KW-1185">Reference proteome</keyword>
<name>A0A150GJQ9_GONPE</name>
<keyword evidence="7" id="KW-0472">Membrane</keyword>
<dbReference type="GO" id="GO:0008270">
    <property type="term" value="F:zinc ion binding"/>
    <property type="evidence" value="ECO:0007669"/>
    <property type="project" value="UniProtKB-KW"/>
</dbReference>
<feature type="coiled-coil region" evidence="9">
    <location>
        <begin position="894"/>
        <end position="921"/>
    </location>
</feature>
<comment type="caution">
    <text evidence="12">The sequence shown here is derived from an EMBL/GenBank/DDBJ whole genome shotgun (WGS) entry which is preliminary data.</text>
</comment>
<accession>A0A150GJQ9</accession>
<dbReference type="PANTHER" id="PTHR23323:SF24">
    <property type="entry name" value="VACUOLAR PROTEIN SORTING-ASSOCIATED PROTEIN 11 HOMOLOG"/>
    <property type="match status" value="1"/>
</dbReference>
<protein>
    <submittedName>
        <fullName evidence="12">Uncharacterized protein</fullName>
    </submittedName>
</protein>
<organism evidence="12 13">
    <name type="scientific">Gonium pectorale</name>
    <name type="common">Green alga</name>
    <dbReference type="NCBI Taxonomy" id="33097"/>
    <lineage>
        <taxon>Eukaryota</taxon>
        <taxon>Viridiplantae</taxon>
        <taxon>Chlorophyta</taxon>
        <taxon>core chlorophytes</taxon>
        <taxon>Chlorophyceae</taxon>
        <taxon>CS clade</taxon>
        <taxon>Chlamydomonadales</taxon>
        <taxon>Volvocaceae</taxon>
        <taxon>Gonium</taxon>
    </lineage>
</organism>
<dbReference type="InterPro" id="IPR000547">
    <property type="entry name" value="Clathrin_H-chain/VPS_repeat"/>
</dbReference>
<feature type="repeat" description="CHCR" evidence="8">
    <location>
        <begin position="418"/>
        <end position="583"/>
    </location>
</feature>
<dbReference type="GO" id="GO:0006904">
    <property type="term" value="P:vesicle docking involved in exocytosis"/>
    <property type="evidence" value="ECO:0007669"/>
    <property type="project" value="TreeGrafter"/>
</dbReference>
<evidence type="ECO:0000256" key="1">
    <source>
        <dbReference type="ARBA" id="ARBA00004184"/>
    </source>
</evidence>
<dbReference type="PANTHER" id="PTHR23323">
    <property type="entry name" value="VACUOLAR PROTEIN SORTING-ASSOCIATED PROTEIN"/>
    <property type="match status" value="1"/>
</dbReference>
<dbReference type="OrthoDB" id="26184at2759"/>
<dbReference type="AlphaFoldDB" id="A0A150GJQ9"/>
<dbReference type="GO" id="GO:0048284">
    <property type="term" value="P:organelle fusion"/>
    <property type="evidence" value="ECO:0007669"/>
    <property type="project" value="TreeGrafter"/>
</dbReference>
<evidence type="ECO:0000313" key="13">
    <source>
        <dbReference type="Proteomes" id="UP000075714"/>
    </source>
</evidence>
<feature type="domain" description="Vacuolar protein sorting protein 11 C-terminal" evidence="10">
    <location>
        <begin position="971"/>
        <end position="1013"/>
    </location>
</feature>
<keyword evidence="2" id="KW-0813">Transport</keyword>
<dbReference type="GO" id="GO:0006886">
    <property type="term" value="P:intracellular protein transport"/>
    <property type="evidence" value="ECO:0007669"/>
    <property type="project" value="UniProtKB-UniRule"/>
</dbReference>
<evidence type="ECO:0000256" key="4">
    <source>
        <dbReference type="ARBA" id="ARBA00022771"/>
    </source>
</evidence>
<evidence type="ECO:0000313" key="12">
    <source>
        <dbReference type="EMBL" id="KXZ50049.1"/>
    </source>
</evidence>
<dbReference type="GO" id="GO:0007033">
    <property type="term" value="P:vacuole organization"/>
    <property type="evidence" value="ECO:0007669"/>
    <property type="project" value="TreeGrafter"/>
</dbReference>
<reference evidence="13" key="1">
    <citation type="journal article" date="2016" name="Nat. Commun.">
        <title>The Gonium pectorale genome demonstrates co-option of cell cycle regulation during the evolution of multicellularity.</title>
        <authorList>
            <person name="Hanschen E.R."/>
            <person name="Marriage T.N."/>
            <person name="Ferris P.J."/>
            <person name="Hamaji T."/>
            <person name="Toyoda A."/>
            <person name="Fujiyama A."/>
            <person name="Neme R."/>
            <person name="Noguchi H."/>
            <person name="Minakuchi Y."/>
            <person name="Suzuki M."/>
            <person name="Kawai-Toyooka H."/>
            <person name="Smith D.R."/>
            <person name="Sparks H."/>
            <person name="Anderson J."/>
            <person name="Bakaric R."/>
            <person name="Luria V."/>
            <person name="Karger A."/>
            <person name="Kirschner M.W."/>
            <person name="Durand P.M."/>
            <person name="Michod R.E."/>
            <person name="Nozaki H."/>
            <person name="Olson B.J."/>
        </authorList>
    </citation>
    <scope>NUCLEOTIDE SEQUENCE [LARGE SCALE GENOMIC DNA]</scope>
    <source>
        <strain evidence="13">NIES-2863</strain>
    </source>
</reference>
<evidence type="ECO:0000259" key="10">
    <source>
        <dbReference type="Pfam" id="PF12451"/>
    </source>
</evidence>
<dbReference type="Proteomes" id="UP000075714">
    <property type="component" value="Unassembled WGS sequence"/>
</dbReference>
<dbReference type="Pfam" id="PF12451">
    <property type="entry name" value="VPS11_C"/>
    <property type="match status" value="1"/>
</dbReference>
<keyword evidence="3" id="KW-0479">Metal-binding</keyword>
<dbReference type="PROSITE" id="PS50236">
    <property type="entry name" value="CHCR"/>
    <property type="match status" value="1"/>
</dbReference>
<keyword evidence="9" id="KW-0175">Coiled coil</keyword>
<dbReference type="Pfam" id="PF23341">
    <property type="entry name" value="PEP5_VPS11_N"/>
    <property type="match status" value="1"/>
</dbReference>
<dbReference type="InterPro" id="IPR057308">
    <property type="entry name" value="CHCR_PEP5_VPS11"/>
</dbReference>
<evidence type="ECO:0000256" key="8">
    <source>
        <dbReference type="PROSITE-ProRule" id="PRU01006"/>
    </source>
</evidence>
<dbReference type="GO" id="GO:0030897">
    <property type="term" value="C:HOPS complex"/>
    <property type="evidence" value="ECO:0007669"/>
    <property type="project" value="TreeGrafter"/>
</dbReference>
<evidence type="ECO:0000256" key="9">
    <source>
        <dbReference type="SAM" id="Coils"/>
    </source>
</evidence>
<dbReference type="STRING" id="33097.A0A150GJQ9"/>
<dbReference type="Pfam" id="PF23356">
    <property type="entry name" value="TPR_PEP5_VPS11"/>
    <property type="match status" value="2"/>
</dbReference>
<comment type="subcellular location">
    <subcellularLocation>
        <location evidence="1">Endomembrane system</location>
        <topology evidence="1">Peripheral membrane protein</topology>
    </subcellularLocation>
</comment>
<dbReference type="InterPro" id="IPR057307">
    <property type="entry name" value="PEP5_VPS11_N"/>
</dbReference>
<keyword evidence="6" id="KW-0653">Protein transport</keyword>